<dbReference type="AlphaFoldDB" id="G6YMJ8"/>
<accession>G6YMJ8</accession>
<evidence type="ECO:0000313" key="3">
    <source>
        <dbReference type="Proteomes" id="UP000003208"/>
    </source>
</evidence>
<keyword evidence="3" id="KW-1185">Reference proteome</keyword>
<dbReference type="Proteomes" id="UP000003208">
    <property type="component" value="Unassembled WGS sequence"/>
</dbReference>
<dbReference type="EMBL" id="AGTR01000001">
    <property type="protein sequence ID" value="EHJ06611.1"/>
    <property type="molecule type" value="Genomic_DNA"/>
</dbReference>
<proteinExistence type="predicted"/>
<evidence type="ECO:0000256" key="1">
    <source>
        <dbReference type="SAM" id="MobiDB-lite"/>
    </source>
</evidence>
<feature type="compositionally biased region" description="Low complexity" evidence="1">
    <location>
        <begin position="53"/>
        <end position="67"/>
    </location>
</feature>
<reference evidence="2 3" key="1">
    <citation type="journal article" date="2012" name="J. Bacteriol.">
        <title>Genome sequence of deep-sea manganese-oxidizing bacterium Marinobacter manganoxydans MnI7-9.</title>
        <authorList>
            <person name="Wang H."/>
            <person name="Li H."/>
            <person name="Shao Z."/>
            <person name="Liao S."/>
            <person name="Johnstone L."/>
            <person name="Rensing C."/>
            <person name="Wang G."/>
        </authorList>
    </citation>
    <scope>NUCLEOTIDE SEQUENCE [LARGE SCALE GENOMIC DNA]</scope>
    <source>
        <strain evidence="2 3">MnI7-9</strain>
    </source>
</reference>
<organism evidence="2 3">
    <name type="scientific">Marinobacter manganoxydans MnI7-9</name>
    <dbReference type="NCBI Taxonomy" id="1094979"/>
    <lineage>
        <taxon>Bacteria</taxon>
        <taxon>Pseudomonadati</taxon>
        <taxon>Pseudomonadota</taxon>
        <taxon>Gammaproteobacteria</taxon>
        <taxon>Pseudomonadales</taxon>
        <taxon>Marinobacteraceae</taxon>
        <taxon>Marinobacter</taxon>
    </lineage>
</organism>
<evidence type="ECO:0000313" key="2">
    <source>
        <dbReference type="EMBL" id="EHJ06611.1"/>
    </source>
</evidence>
<feature type="region of interest" description="Disordered" evidence="1">
    <location>
        <begin position="50"/>
        <end position="95"/>
    </location>
</feature>
<sequence length="95" mass="10059">MRPRADTNAELAKVGETQIRPKASSGIAAINHVGGGSIDNQYSKITPQEKAITPSAAEPESPEGPTGLLILPDNPCPPVCHKHRQHPMSRSTNSV</sequence>
<gene>
    <name evidence="2" type="ORF">KYE_00240</name>
</gene>
<protein>
    <submittedName>
        <fullName evidence="2">Uncharacterized protein</fullName>
    </submittedName>
</protein>
<name>G6YMJ8_9GAMM</name>